<dbReference type="Pfam" id="PF07693">
    <property type="entry name" value="KAP_NTPase"/>
    <property type="match status" value="1"/>
</dbReference>
<dbReference type="InterPro" id="IPR011646">
    <property type="entry name" value="KAP_P-loop"/>
</dbReference>
<evidence type="ECO:0000313" key="5">
    <source>
        <dbReference type="EMBL" id="KAK5578408.1"/>
    </source>
</evidence>
<dbReference type="Pfam" id="PF13374">
    <property type="entry name" value="TPR_10"/>
    <property type="match status" value="1"/>
</dbReference>
<feature type="region of interest" description="Disordered" evidence="2">
    <location>
        <begin position="655"/>
        <end position="674"/>
    </location>
</feature>
<name>A0AAN7TZJ8_9MYCE</name>
<dbReference type="InterPro" id="IPR011990">
    <property type="entry name" value="TPR-like_helical_dom_sf"/>
</dbReference>
<feature type="region of interest" description="Disordered" evidence="2">
    <location>
        <begin position="276"/>
        <end position="301"/>
    </location>
</feature>
<dbReference type="InterPro" id="IPR051191">
    <property type="entry name" value="DCAF12"/>
</dbReference>
<feature type="compositionally biased region" description="Low complexity" evidence="2">
    <location>
        <begin position="59"/>
        <end position="68"/>
    </location>
</feature>
<evidence type="ECO:0000256" key="1">
    <source>
        <dbReference type="ARBA" id="ARBA00022737"/>
    </source>
</evidence>
<evidence type="ECO:0000259" key="3">
    <source>
        <dbReference type="Pfam" id="PF07693"/>
    </source>
</evidence>
<reference evidence="5 6" key="1">
    <citation type="submission" date="2023-11" db="EMBL/GenBank/DDBJ databases">
        <title>Dfirmibasis_genome.</title>
        <authorList>
            <person name="Edelbroek B."/>
            <person name="Kjellin J."/>
            <person name="Jerlstrom-Hultqvist J."/>
            <person name="Soderbom F."/>
        </authorList>
    </citation>
    <scope>NUCLEOTIDE SEQUENCE [LARGE SCALE GENOMIC DNA]</scope>
    <source>
        <strain evidence="5 6">TNS-C-14</strain>
    </source>
</reference>
<gene>
    <name evidence="5" type="ORF">RB653_008079</name>
</gene>
<dbReference type="GO" id="GO:0080008">
    <property type="term" value="C:Cul4-RING E3 ubiquitin ligase complex"/>
    <property type="evidence" value="ECO:0007669"/>
    <property type="project" value="TreeGrafter"/>
</dbReference>
<dbReference type="Gene3D" id="2.60.40.10">
    <property type="entry name" value="Immunoglobulins"/>
    <property type="match status" value="1"/>
</dbReference>
<feature type="region of interest" description="Disordered" evidence="2">
    <location>
        <begin position="59"/>
        <end position="90"/>
    </location>
</feature>
<dbReference type="Pfam" id="PF13424">
    <property type="entry name" value="TPR_12"/>
    <property type="match status" value="1"/>
</dbReference>
<dbReference type="SMART" id="SM00028">
    <property type="entry name" value="TPR"/>
    <property type="match status" value="4"/>
</dbReference>
<dbReference type="Gene3D" id="3.40.50.300">
    <property type="entry name" value="P-loop containing nucleotide triphosphate hydrolases"/>
    <property type="match status" value="1"/>
</dbReference>
<feature type="domain" description="KAP NTPase" evidence="3">
    <location>
        <begin position="587"/>
        <end position="736"/>
    </location>
</feature>
<dbReference type="InterPro" id="IPR019734">
    <property type="entry name" value="TPR_rpt"/>
</dbReference>
<feature type="compositionally biased region" description="Low complexity" evidence="2">
    <location>
        <begin position="657"/>
        <end position="674"/>
    </location>
</feature>
<feature type="region of interest" description="Disordered" evidence="2">
    <location>
        <begin position="1430"/>
        <end position="1505"/>
    </location>
</feature>
<dbReference type="PANTHER" id="PTHR19860">
    <property type="entry name" value="DDB1- AND CUL4-ASSOCIATED FACTOR 12-RELATED"/>
    <property type="match status" value="1"/>
</dbReference>
<feature type="compositionally biased region" description="Low complexity" evidence="2">
    <location>
        <begin position="1450"/>
        <end position="1495"/>
    </location>
</feature>
<dbReference type="SUPFAM" id="SSF48452">
    <property type="entry name" value="TPR-like"/>
    <property type="match status" value="1"/>
</dbReference>
<keyword evidence="6" id="KW-1185">Reference proteome</keyword>
<dbReference type="EMBL" id="JAVFKY010000003">
    <property type="protein sequence ID" value="KAK5578408.1"/>
    <property type="molecule type" value="Genomic_DNA"/>
</dbReference>
<evidence type="ECO:0000256" key="2">
    <source>
        <dbReference type="SAM" id="MobiDB-lite"/>
    </source>
</evidence>
<dbReference type="Gene3D" id="1.25.40.10">
    <property type="entry name" value="Tetratricopeptide repeat domain"/>
    <property type="match status" value="2"/>
</dbReference>
<dbReference type="Pfam" id="PF13271">
    <property type="entry name" value="DUF4062"/>
    <property type="match status" value="1"/>
</dbReference>
<dbReference type="SUPFAM" id="SSF81296">
    <property type="entry name" value="E set domains"/>
    <property type="match status" value="1"/>
</dbReference>
<evidence type="ECO:0008006" key="7">
    <source>
        <dbReference type="Google" id="ProtNLM"/>
    </source>
</evidence>
<proteinExistence type="predicted"/>
<accession>A0AAN7TZJ8</accession>
<evidence type="ECO:0000313" key="6">
    <source>
        <dbReference type="Proteomes" id="UP001344447"/>
    </source>
</evidence>
<dbReference type="InterPro" id="IPR027417">
    <property type="entry name" value="P-loop_NTPase"/>
</dbReference>
<dbReference type="CDD" id="cd00102">
    <property type="entry name" value="IPT"/>
    <property type="match status" value="1"/>
</dbReference>
<sequence length="1597" mass="180898">MIKEINVNIIITTEKTISENKFPINTATKLGIEIIDYETLSRDIDKFIRKTQSTLTSTATTTTTTTTTPQRGQIVSFKPNGKSSTTTTQTSITTSSTIIDPTITLIVPPSGSNNGSFQIALFGIGFLAGAGFRIKIGDSGIFASNYEFHSSTSVLCTIPNLSIKCGQQPIYASNDGGKTYGFPIQFLFFDSTIFRIPTAREQDGMVLKSQLDNLKRAISNIQTMESILMKRISLLNGNHDDGKSIEQIFIQQQTFIESGSCNSPLLLGGIDQQSIEGSEYSSTNDGENDQSDDEDDEDDEDFIEKNSNQVKEEFSDREIKIFISSPFKDMQLDRDQIVKVVIPRIRKLCIERDVVLSYVDLRWGVTSNQSEQSTGLSMCLKELEKCNVMIGLFGERYGWSSQEKQDPKSQQLLQSTMDRAIQDFPWVKNYRDSSITEIEFRMLLNQRRQQLKNGFFYFRDPYYLEELSQMDKNSFVSEGQRSKEKLEKLKQEIIKSPFKTSEYRRPTNLSDVLYEDLEKFIDKKFPSGNCELKGWEKERFLHSVFIKNLTKIYITNENYFMEIDTYLSGGSNVVSSSGSSIGLLSSKNKPVFLIQGEGGSGKSSLISNWLKQHKEQHPEDLIVSHWIGASPSSNKFTSILIRIMNEIKNQIELDQKTSNGSGSSGSNPSSSTMFSTTSTSVSWLPEIPDETFESEKIISEFPQFLQYIMSHPSLNGKRLVILIDGLDKLDPRENSQELIWFPRSFPHNVKVIVSSIQGSRQSEVLKKRGSHILSILPFTEAERKSMVRLYLQKYAKKLSDQQEIAIAVSKSTTNPRFLQLLLDDILVFGDFERLNDRIKTLLRAKNTSELYEIILDRIEKDYDPKAKGLVSEFLKFIWAGRRGVEMSMLSTLLLKKDIDPSEWGSLLVLMEAYITSSSGVISFLNEDISKAVEKKYITTPKISIEIHSNLAEAFEQSGDLDERKVEEYPYQLLKSENWESLKNSLTNLYVFDKLYTPNHKVDLINYWNVLEKQTKPPKNAAERDDPIPYNCSNEFKALISRSFIQASGLVISDVWFRVASFLEELSQFEGSEVLYNKCRELYINNSQNIEAAKVDRAMGRMYLTMGQNDKSDSKFRLALSIYTKEKGQEDIEVAITLNLLGTLATNRCKFDEAKRLLGQAMDICESKYESNVLLIADIAYSLGSVCFVEPNRKLEVAESYFARALELTESKVGDMDVAYARILTRLGSLNIEKDTYADAEAFFKAALKIYEVRLGIDHSRVSQILRHMISLYEVQENYKMAEQCCIRAVAITKKIYGSSHKLVSAIQIRHALLVNSMGRKQDCINLLNEVKATREKEFGSDHNQVKHIIDLIKEIDKPIVPKAPPPPPLTIKTTTPLPIVNNQSIPPKPIITKGPNGIPIPPPPPPPMVVPSYLNHMSIQNVMKQNIGKIPVAPPTSFNTAVQPPSPRTQQAIQQVQQQRQQVQQQRQQVQQQMSQKISPQPQPQQPQQQQPQPQGYGGSRQNSPLFQQPIFQQQFQNRLQQQQQQQQPQQQANVGDMLAQFDQQKLKRVQNANDRSGASQIVENLIGKKKCSKPVSLVNKGYMEESNQIDMGALFA</sequence>
<protein>
    <recommendedName>
        <fullName evidence="7">TPR repeat-containing protein</fullName>
    </recommendedName>
</protein>
<dbReference type="InterPro" id="IPR013783">
    <property type="entry name" value="Ig-like_fold"/>
</dbReference>
<dbReference type="InterPro" id="IPR025139">
    <property type="entry name" value="DUF4062"/>
</dbReference>
<comment type="caution">
    <text evidence="5">The sequence shown here is derived from an EMBL/GenBank/DDBJ whole genome shotgun (WGS) entry which is preliminary data.</text>
</comment>
<dbReference type="InterPro" id="IPR014756">
    <property type="entry name" value="Ig_E-set"/>
</dbReference>
<dbReference type="PANTHER" id="PTHR19860:SF24">
    <property type="entry name" value="TPR REPEAT-CONTAINING PROTEIN DDB_G0287407"/>
    <property type="match status" value="1"/>
</dbReference>
<evidence type="ECO:0000259" key="4">
    <source>
        <dbReference type="Pfam" id="PF13271"/>
    </source>
</evidence>
<organism evidence="5 6">
    <name type="scientific">Dictyostelium firmibasis</name>
    <dbReference type="NCBI Taxonomy" id="79012"/>
    <lineage>
        <taxon>Eukaryota</taxon>
        <taxon>Amoebozoa</taxon>
        <taxon>Evosea</taxon>
        <taxon>Eumycetozoa</taxon>
        <taxon>Dictyostelia</taxon>
        <taxon>Dictyosteliales</taxon>
        <taxon>Dictyosteliaceae</taxon>
        <taxon>Dictyostelium</taxon>
    </lineage>
</organism>
<feature type="domain" description="DUF4062" evidence="4">
    <location>
        <begin position="320"/>
        <end position="405"/>
    </location>
</feature>
<feature type="compositionally biased region" description="Acidic residues" evidence="2">
    <location>
        <begin position="286"/>
        <end position="301"/>
    </location>
</feature>
<dbReference type="Proteomes" id="UP001344447">
    <property type="component" value="Unassembled WGS sequence"/>
</dbReference>
<dbReference type="SUPFAM" id="SSF52540">
    <property type="entry name" value="P-loop containing nucleoside triphosphate hydrolases"/>
    <property type="match status" value="1"/>
</dbReference>
<keyword evidence="1" id="KW-0677">Repeat</keyword>